<keyword evidence="2" id="KW-0560">Oxidoreductase</keyword>
<dbReference type="PANTHER" id="PTHR43570">
    <property type="entry name" value="ALDEHYDE DEHYDROGENASE"/>
    <property type="match status" value="1"/>
</dbReference>
<dbReference type="GO" id="GO:0006081">
    <property type="term" value="P:aldehyde metabolic process"/>
    <property type="evidence" value="ECO:0007669"/>
    <property type="project" value="InterPro"/>
</dbReference>
<dbReference type="OrthoDB" id="440325at2759"/>
<dbReference type="Gene3D" id="3.40.605.10">
    <property type="entry name" value="Aldehyde Dehydrogenase, Chain A, domain 1"/>
    <property type="match status" value="1"/>
</dbReference>
<evidence type="ECO:0000259" key="3">
    <source>
        <dbReference type="Pfam" id="PF00171"/>
    </source>
</evidence>
<feature type="domain" description="Aldehyde dehydrogenase" evidence="3">
    <location>
        <begin position="2"/>
        <end position="98"/>
    </location>
</feature>
<dbReference type="InterPro" id="IPR016161">
    <property type="entry name" value="Ald_DH/histidinol_DH"/>
</dbReference>
<evidence type="ECO:0000256" key="2">
    <source>
        <dbReference type="ARBA" id="ARBA00023002"/>
    </source>
</evidence>
<dbReference type="Gene3D" id="3.40.309.10">
    <property type="entry name" value="Aldehyde Dehydrogenase, Chain A, domain 2"/>
    <property type="match status" value="1"/>
</dbReference>
<keyword evidence="5" id="KW-1185">Reference proteome</keyword>
<name>A0A8H5FVD3_9AGAR</name>
<evidence type="ECO:0000313" key="4">
    <source>
        <dbReference type="EMBL" id="KAF5350384.1"/>
    </source>
</evidence>
<reference evidence="4 5" key="1">
    <citation type="journal article" date="2020" name="ISME J.">
        <title>Uncovering the hidden diversity of litter-decomposition mechanisms in mushroom-forming fungi.</title>
        <authorList>
            <person name="Floudas D."/>
            <person name="Bentzer J."/>
            <person name="Ahren D."/>
            <person name="Johansson T."/>
            <person name="Persson P."/>
            <person name="Tunlid A."/>
        </authorList>
    </citation>
    <scope>NUCLEOTIDE SEQUENCE [LARGE SCALE GENOMIC DNA]</scope>
    <source>
        <strain evidence="4 5">CBS 291.85</strain>
    </source>
</reference>
<evidence type="ECO:0000256" key="1">
    <source>
        <dbReference type="ARBA" id="ARBA00009986"/>
    </source>
</evidence>
<dbReference type="Proteomes" id="UP000559256">
    <property type="component" value="Unassembled WGS sequence"/>
</dbReference>
<dbReference type="GO" id="GO:0005737">
    <property type="term" value="C:cytoplasm"/>
    <property type="evidence" value="ECO:0007669"/>
    <property type="project" value="TreeGrafter"/>
</dbReference>
<organism evidence="4 5">
    <name type="scientific">Tetrapyrgos nigripes</name>
    <dbReference type="NCBI Taxonomy" id="182062"/>
    <lineage>
        <taxon>Eukaryota</taxon>
        <taxon>Fungi</taxon>
        <taxon>Dikarya</taxon>
        <taxon>Basidiomycota</taxon>
        <taxon>Agaricomycotina</taxon>
        <taxon>Agaricomycetes</taxon>
        <taxon>Agaricomycetidae</taxon>
        <taxon>Agaricales</taxon>
        <taxon>Marasmiineae</taxon>
        <taxon>Marasmiaceae</taxon>
        <taxon>Tetrapyrgos</taxon>
    </lineage>
</organism>
<dbReference type="InterPro" id="IPR016163">
    <property type="entry name" value="Ald_DH_C"/>
</dbReference>
<comment type="similarity">
    <text evidence="1">Belongs to the aldehyde dehydrogenase family.</text>
</comment>
<comment type="caution">
    <text evidence="4">The sequence shown here is derived from an EMBL/GenBank/DDBJ whole genome shotgun (WGS) entry which is preliminary data.</text>
</comment>
<proteinExistence type="inferred from homology"/>
<gene>
    <name evidence="4" type="ORF">D9758_012450</name>
</gene>
<dbReference type="GO" id="GO:0004029">
    <property type="term" value="F:aldehyde dehydrogenase (NAD+) activity"/>
    <property type="evidence" value="ECO:0007669"/>
    <property type="project" value="TreeGrafter"/>
</dbReference>
<dbReference type="InterPro" id="IPR016162">
    <property type="entry name" value="Ald_DH_N"/>
</dbReference>
<evidence type="ECO:0000313" key="5">
    <source>
        <dbReference type="Proteomes" id="UP000559256"/>
    </source>
</evidence>
<dbReference type="Pfam" id="PF00171">
    <property type="entry name" value="Aldedh"/>
    <property type="match status" value="1"/>
</dbReference>
<sequence length="133" mass="14470">MVLAIAAECCCVMKPSEVAAHYANVLAELVPRYFDQSAFCVVLGAMSETTKLLKLKWDHIFYTGNGTIARIISTAAARHLTPVTLKLAGKSLVIIGPSFNSPNICGGDSLSGFALVAKRIFWDRFALRLIMFC</sequence>
<dbReference type="SUPFAM" id="SSF53720">
    <property type="entry name" value="ALDH-like"/>
    <property type="match status" value="1"/>
</dbReference>
<dbReference type="InterPro" id="IPR012394">
    <property type="entry name" value="Aldehyde_DH_NAD(P)"/>
</dbReference>
<dbReference type="InterPro" id="IPR015590">
    <property type="entry name" value="Aldehyde_DH_dom"/>
</dbReference>
<dbReference type="EMBL" id="JAACJM010000074">
    <property type="protein sequence ID" value="KAF5350384.1"/>
    <property type="molecule type" value="Genomic_DNA"/>
</dbReference>
<dbReference type="AlphaFoldDB" id="A0A8H5FVD3"/>
<protein>
    <recommendedName>
        <fullName evidence="3">Aldehyde dehydrogenase domain-containing protein</fullName>
    </recommendedName>
</protein>
<accession>A0A8H5FVD3</accession>
<dbReference type="PANTHER" id="PTHR43570:SF16">
    <property type="entry name" value="ALDEHYDE DEHYDROGENASE TYPE III, ISOFORM Q"/>
    <property type="match status" value="1"/>
</dbReference>